<dbReference type="InterPro" id="IPR029063">
    <property type="entry name" value="SAM-dependent_MTases_sf"/>
</dbReference>
<dbReference type="Proteomes" id="UP000006911">
    <property type="component" value="Unassembled WGS sequence"/>
</dbReference>
<dbReference type="GeneID" id="9185884"/>
<sequence length="133" mass="14895">MDRASIGASTAWSASASSNSAVIEYNHQDVFDDDSDYASGFDSYPSSLVSGETHTYNRSVNGRKYFSRRQVDYSFPHDEEEEIRLDLLHRVCTLALEGRMFKAPVTKPLKILDVGTGTGLWAIEVAECSRVWH</sequence>
<dbReference type="STRING" id="656061.D5GN65"/>
<dbReference type="KEGG" id="tml:GSTUM_00011107001"/>
<proteinExistence type="predicted"/>
<evidence type="ECO:0000313" key="1">
    <source>
        <dbReference type="EMBL" id="CAZ85958.1"/>
    </source>
</evidence>
<gene>
    <name evidence="1" type="ORF">GSTUM_00011107001</name>
</gene>
<protein>
    <submittedName>
        <fullName evidence="1">(Perigord truffle) hypothetical protein</fullName>
    </submittedName>
</protein>
<organism evidence="1 2">
    <name type="scientific">Tuber melanosporum (strain Mel28)</name>
    <name type="common">Perigord black truffle</name>
    <dbReference type="NCBI Taxonomy" id="656061"/>
    <lineage>
        <taxon>Eukaryota</taxon>
        <taxon>Fungi</taxon>
        <taxon>Dikarya</taxon>
        <taxon>Ascomycota</taxon>
        <taxon>Pezizomycotina</taxon>
        <taxon>Pezizomycetes</taxon>
        <taxon>Pezizales</taxon>
        <taxon>Tuberaceae</taxon>
        <taxon>Tuber</taxon>
    </lineage>
</organism>
<keyword evidence="2" id="KW-1185">Reference proteome</keyword>
<evidence type="ECO:0000313" key="2">
    <source>
        <dbReference type="Proteomes" id="UP000006911"/>
    </source>
</evidence>
<dbReference type="SUPFAM" id="SSF53335">
    <property type="entry name" value="S-adenosyl-L-methionine-dependent methyltransferases"/>
    <property type="match status" value="1"/>
</dbReference>
<dbReference type="InParanoid" id="D5GN65"/>
<dbReference type="HOGENOM" id="CLU_1908222_0_0_1"/>
<dbReference type="OMA" id="RYHAIED"/>
<dbReference type="AlphaFoldDB" id="D5GN65"/>
<reference evidence="1 2" key="1">
    <citation type="journal article" date="2010" name="Nature">
        <title>Perigord black truffle genome uncovers evolutionary origins and mechanisms of symbiosis.</title>
        <authorList>
            <person name="Martin F."/>
            <person name="Kohler A."/>
            <person name="Murat C."/>
            <person name="Balestrini R."/>
            <person name="Coutinho P.M."/>
            <person name="Jaillon O."/>
            <person name="Montanini B."/>
            <person name="Morin E."/>
            <person name="Noel B."/>
            <person name="Percudani R."/>
            <person name="Porcel B."/>
            <person name="Rubini A."/>
            <person name="Amicucci A."/>
            <person name="Amselem J."/>
            <person name="Anthouard V."/>
            <person name="Arcioni S."/>
            <person name="Artiguenave F."/>
            <person name="Aury J.M."/>
            <person name="Ballario P."/>
            <person name="Bolchi A."/>
            <person name="Brenna A."/>
            <person name="Brun A."/>
            <person name="Buee M."/>
            <person name="Cantarel B."/>
            <person name="Chevalier G."/>
            <person name="Couloux A."/>
            <person name="Da Silva C."/>
            <person name="Denoeud F."/>
            <person name="Duplessis S."/>
            <person name="Ghignone S."/>
            <person name="Hilselberger B."/>
            <person name="Iotti M."/>
            <person name="Marcais B."/>
            <person name="Mello A."/>
            <person name="Miranda M."/>
            <person name="Pacioni G."/>
            <person name="Quesneville H."/>
            <person name="Riccioni C."/>
            <person name="Ruotolo R."/>
            <person name="Splivallo R."/>
            <person name="Stocchi V."/>
            <person name="Tisserant E."/>
            <person name="Viscomi A.R."/>
            <person name="Zambonelli A."/>
            <person name="Zampieri E."/>
            <person name="Henrissat B."/>
            <person name="Lebrun M.H."/>
            <person name="Paolocci F."/>
            <person name="Bonfante P."/>
            <person name="Ottonello S."/>
            <person name="Wincker P."/>
        </authorList>
    </citation>
    <scope>NUCLEOTIDE SEQUENCE [LARGE SCALE GENOMIC DNA]</scope>
    <source>
        <strain evidence="1 2">Mel28</strain>
    </source>
</reference>
<dbReference type="RefSeq" id="XP_002841767.1">
    <property type="nucleotide sequence ID" value="XM_002841721.1"/>
</dbReference>
<name>D5GN65_TUBMM</name>
<accession>D5GN65</accession>
<dbReference type="EMBL" id="FN430362">
    <property type="protein sequence ID" value="CAZ85958.1"/>
    <property type="molecule type" value="Genomic_DNA"/>
</dbReference>